<name>A0A4Q9M4V8_9APHY</name>
<protein>
    <submittedName>
        <fullName evidence="2">Uncharacterized protein</fullName>
    </submittedName>
</protein>
<keyword evidence="1" id="KW-0472">Membrane</keyword>
<keyword evidence="1" id="KW-1133">Transmembrane helix</keyword>
<feature type="transmembrane region" description="Helical" evidence="1">
    <location>
        <begin position="15"/>
        <end position="32"/>
    </location>
</feature>
<dbReference type="AlphaFoldDB" id="A0A4Q9M4V8"/>
<sequence length="68" mass="7754">MVPDVQRARLLPTPIFIPHRALTSCIAMLILLQTRRGPRIQTHHLRTARPSFASCGSSRSRDVHRRSI</sequence>
<proteinExistence type="predicted"/>
<gene>
    <name evidence="2" type="ORF">BD311DRAFT_771293</name>
</gene>
<dbReference type="Proteomes" id="UP000292957">
    <property type="component" value="Unassembled WGS sequence"/>
</dbReference>
<dbReference type="EMBL" id="ML143566">
    <property type="protein sequence ID" value="TBU21944.1"/>
    <property type="molecule type" value="Genomic_DNA"/>
</dbReference>
<accession>A0A4Q9M4V8</accession>
<organism evidence="2">
    <name type="scientific">Dichomitus squalens</name>
    <dbReference type="NCBI Taxonomy" id="114155"/>
    <lineage>
        <taxon>Eukaryota</taxon>
        <taxon>Fungi</taxon>
        <taxon>Dikarya</taxon>
        <taxon>Basidiomycota</taxon>
        <taxon>Agaricomycotina</taxon>
        <taxon>Agaricomycetes</taxon>
        <taxon>Polyporales</taxon>
        <taxon>Polyporaceae</taxon>
        <taxon>Dichomitus</taxon>
    </lineage>
</organism>
<evidence type="ECO:0000256" key="1">
    <source>
        <dbReference type="SAM" id="Phobius"/>
    </source>
</evidence>
<keyword evidence="1" id="KW-0812">Transmembrane</keyword>
<evidence type="ECO:0000313" key="2">
    <source>
        <dbReference type="EMBL" id="TBU21944.1"/>
    </source>
</evidence>
<reference evidence="2" key="1">
    <citation type="submission" date="2019-01" db="EMBL/GenBank/DDBJ databases">
        <title>Draft genome sequences of three monokaryotic isolates of the white-rot basidiomycete fungus Dichomitus squalens.</title>
        <authorList>
            <consortium name="DOE Joint Genome Institute"/>
            <person name="Lopez S.C."/>
            <person name="Andreopoulos B."/>
            <person name="Pangilinan J."/>
            <person name="Lipzen A."/>
            <person name="Riley R."/>
            <person name="Ahrendt S."/>
            <person name="Ng V."/>
            <person name="Barry K."/>
            <person name="Daum C."/>
            <person name="Grigoriev I.V."/>
            <person name="Hilden K.S."/>
            <person name="Makela M.R."/>
            <person name="de Vries R.P."/>
        </authorList>
    </citation>
    <scope>NUCLEOTIDE SEQUENCE [LARGE SCALE GENOMIC DNA]</scope>
    <source>
        <strain evidence="2">OM18370.1</strain>
    </source>
</reference>